<name>A0ABQ3RZJ5_9ACTN</name>
<dbReference type="Gene3D" id="3.90.79.10">
    <property type="entry name" value="Nucleoside Triphosphate Pyrophosphohydrolase"/>
    <property type="match status" value="1"/>
</dbReference>
<sequence length="407" mass="45827">MQLTSSRALRAHMPYLLRIILGRFGRLSALHGSLLGIGVLGVVISVVGFEDGSLVPLLLGLSGILASLVGILAQIVEDWQRVSRIYRDTRINPFAAEYAAPYDGWSRLHFNEFSSVHNEDVDARLRSDPDIPLQIEPSLWDVPPECEGVRRLVRVLLDFDDDKIRLSDDLLPDTARVSVQKTQYSAHVVTNLLGEVMLREQRRRRELVSSEAVLLRNGTIPRLRYSSCSNHLGVDVVAVTSSGRVVLTLQGDKNDTNQGMLAASGSGSMDWKDLRHCPDLLQLVKSTMLREMSEELGLRSRDTVGLGDVRVLRYVRVTNWGGKPQFCGVARLGEVNEEVRGIERRYHRDHFSIDFDPEGDAGDFATTVRGYIHDHAKRISFPLYETLDVLCTWLERDADAWPWLMTR</sequence>
<protein>
    <recommendedName>
        <fullName evidence="4">Nudix hydrolase domain-containing protein</fullName>
    </recommendedName>
</protein>
<reference evidence="3" key="1">
    <citation type="submission" date="2023-07" db="EMBL/GenBank/DDBJ databases">
        <title>Whole genome shotgun sequence of Streptomyces cacaoi subsp. asoensis NBRC 13813.</title>
        <authorList>
            <person name="Komaki H."/>
            <person name="Tamura T."/>
        </authorList>
    </citation>
    <scope>NUCLEOTIDE SEQUENCE [LARGE SCALE GENOMIC DNA]</scope>
    <source>
        <strain evidence="3">NBRC 13813</strain>
    </source>
</reference>
<comment type="caution">
    <text evidence="2">The sequence shown here is derived from an EMBL/GenBank/DDBJ whole genome shotgun (WGS) entry which is preliminary data.</text>
</comment>
<evidence type="ECO:0000313" key="3">
    <source>
        <dbReference type="Proteomes" id="UP000649259"/>
    </source>
</evidence>
<proteinExistence type="predicted"/>
<feature type="transmembrane region" description="Helical" evidence="1">
    <location>
        <begin position="27"/>
        <end position="49"/>
    </location>
</feature>
<dbReference type="EMBL" id="BNEB01000003">
    <property type="protein sequence ID" value="GHI61278.1"/>
    <property type="molecule type" value="Genomic_DNA"/>
</dbReference>
<evidence type="ECO:0008006" key="4">
    <source>
        <dbReference type="Google" id="ProtNLM"/>
    </source>
</evidence>
<keyword evidence="1" id="KW-0812">Transmembrane</keyword>
<evidence type="ECO:0000313" key="2">
    <source>
        <dbReference type="EMBL" id="GHI61278.1"/>
    </source>
</evidence>
<dbReference type="Proteomes" id="UP000649259">
    <property type="component" value="Unassembled WGS sequence"/>
</dbReference>
<gene>
    <name evidence="2" type="ORF">Saso_29280</name>
</gene>
<feature type="transmembrane region" description="Helical" evidence="1">
    <location>
        <begin position="55"/>
        <end position="76"/>
    </location>
</feature>
<keyword evidence="1" id="KW-1133">Transmembrane helix</keyword>
<keyword evidence="3" id="KW-1185">Reference proteome</keyword>
<evidence type="ECO:0000256" key="1">
    <source>
        <dbReference type="SAM" id="Phobius"/>
    </source>
</evidence>
<accession>A0ABQ3RZJ5</accession>
<keyword evidence="1" id="KW-0472">Membrane</keyword>
<organism evidence="2 3">
    <name type="scientific">Streptomyces asoensis</name>
    <dbReference type="NCBI Taxonomy" id="249586"/>
    <lineage>
        <taxon>Bacteria</taxon>
        <taxon>Bacillati</taxon>
        <taxon>Actinomycetota</taxon>
        <taxon>Actinomycetes</taxon>
        <taxon>Kitasatosporales</taxon>
        <taxon>Streptomycetaceae</taxon>
        <taxon>Streptomyces</taxon>
    </lineage>
</organism>